<keyword evidence="2" id="KW-1185">Reference proteome</keyword>
<dbReference type="EMBL" id="JAIWYP010000001">
    <property type="protein sequence ID" value="KAH3882641.1"/>
    <property type="molecule type" value="Genomic_DNA"/>
</dbReference>
<dbReference type="Proteomes" id="UP000828390">
    <property type="component" value="Unassembled WGS sequence"/>
</dbReference>
<gene>
    <name evidence="1" type="ORF">DPMN_006585</name>
</gene>
<comment type="caution">
    <text evidence="1">The sequence shown here is derived from an EMBL/GenBank/DDBJ whole genome shotgun (WGS) entry which is preliminary data.</text>
</comment>
<organism evidence="1 2">
    <name type="scientific">Dreissena polymorpha</name>
    <name type="common">Zebra mussel</name>
    <name type="synonym">Mytilus polymorpha</name>
    <dbReference type="NCBI Taxonomy" id="45954"/>
    <lineage>
        <taxon>Eukaryota</taxon>
        <taxon>Metazoa</taxon>
        <taxon>Spiralia</taxon>
        <taxon>Lophotrochozoa</taxon>
        <taxon>Mollusca</taxon>
        <taxon>Bivalvia</taxon>
        <taxon>Autobranchia</taxon>
        <taxon>Heteroconchia</taxon>
        <taxon>Euheterodonta</taxon>
        <taxon>Imparidentia</taxon>
        <taxon>Neoheterodontei</taxon>
        <taxon>Myida</taxon>
        <taxon>Dreissenoidea</taxon>
        <taxon>Dreissenidae</taxon>
        <taxon>Dreissena</taxon>
    </lineage>
</organism>
<sequence>MAAMQDEDSDIGTIARAVNAAKKPDNSEMLDECPESKHYLIIWDQLLVKEGVLYRRGRCDSLTS</sequence>
<reference evidence="1" key="1">
    <citation type="journal article" date="2019" name="bioRxiv">
        <title>The Genome of the Zebra Mussel, Dreissena polymorpha: A Resource for Invasive Species Research.</title>
        <authorList>
            <person name="McCartney M.A."/>
            <person name="Auch B."/>
            <person name="Kono T."/>
            <person name="Mallez S."/>
            <person name="Zhang Y."/>
            <person name="Obille A."/>
            <person name="Becker A."/>
            <person name="Abrahante J.E."/>
            <person name="Garbe J."/>
            <person name="Badalamenti J.P."/>
            <person name="Herman A."/>
            <person name="Mangelson H."/>
            <person name="Liachko I."/>
            <person name="Sullivan S."/>
            <person name="Sone E.D."/>
            <person name="Koren S."/>
            <person name="Silverstein K.A.T."/>
            <person name="Beckman K.B."/>
            <person name="Gohl D.M."/>
        </authorList>
    </citation>
    <scope>NUCLEOTIDE SEQUENCE</scope>
    <source>
        <strain evidence="1">Duluth1</strain>
        <tissue evidence="1">Whole animal</tissue>
    </source>
</reference>
<evidence type="ECO:0000313" key="1">
    <source>
        <dbReference type="EMBL" id="KAH3882641.1"/>
    </source>
</evidence>
<protein>
    <submittedName>
        <fullName evidence="1">Uncharacterized protein</fullName>
    </submittedName>
</protein>
<accession>A0A9D4MVG3</accession>
<reference evidence="1" key="2">
    <citation type="submission" date="2020-11" db="EMBL/GenBank/DDBJ databases">
        <authorList>
            <person name="McCartney M.A."/>
            <person name="Auch B."/>
            <person name="Kono T."/>
            <person name="Mallez S."/>
            <person name="Becker A."/>
            <person name="Gohl D.M."/>
            <person name="Silverstein K.A.T."/>
            <person name="Koren S."/>
            <person name="Bechman K.B."/>
            <person name="Herman A."/>
            <person name="Abrahante J.E."/>
            <person name="Garbe J."/>
        </authorList>
    </citation>
    <scope>NUCLEOTIDE SEQUENCE</scope>
    <source>
        <strain evidence="1">Duluth1</strain>
        <tissue evidence="1">Whole animal</tissue>
    </source>
</reference>
<name>A0A9D4MVG3_DREPO</name>
<evidence type="ECO:0000313" key="2">
    <source>
        <dbReference type="Proteomes" id="UP000828390"/>
    </source>
</evidence>
<proteinExistence type="predicted"/>
<dbReference type="AlphaFoldDB" id="A0A9D4MVG3"/>